<sequence length="316" mass="34190">MLLLNSGSSFYSEHISQGDFSASKYRNLALSGRATQSHQWNSALLHASNAIDGNRDSHQATASCSSTIQQTNPWWRVDLLGSYIITSIHVTNRGDCCAGYINGAEIHVGNSLRENGVVNPVVAVIPSIPLGRTLAITLSREVRGRYVVVVLPGSGRILTFCEVEVYGYPVPTGNLAVYGKASQSSVHSGGVAYYAIDGNRNSFWAEDSCSLTANDFYPWWRLDLGSTHKVFSVNVTNCADDGHKLFINGAEIRIGDSPENNGNLNPRCAVISGIPAGFTQSFQCNGMDGRYVNIAIPGRVQHLCLAEVEVYGSRLD</sequence>
<evidence type="ECO:0000256" key="6">
    <source>
        <dbReference type="ARBA" id="ARBA00022837"/>
    </source>
</evidence>
<reference evidence="9" key="1">
    <citation type="submission" date="2021-05" db="EMBL/GenBank/DDBJ databases">
        <authorList>
            <person name="Tigano A."/>
        </authorList>
    </citation>
    <scope>NUCLEOTIDE SEQUENCE</scope>
</reference>
<organism evidence="9 10">
    <name type="scientific">Menidia menidia</name>
    <name type="common">Atlantic silverside</name>
    <dbReference type="NCBI Taxonomy" id="238744"/>
    <lineage>
        <taxon>Eukaryota</taxon>
        <taxon>Metazoa</taxon>
        <taxon>Chordata</taxon>
        <taxon>Craniata</taxon>
        <taxon>Vertebrata</taxon>
        <taxon>Euteleostomi</taxon>
        <taxon>Actinopterygii</taxon>
        <taxon>Neopterygii</taxon>
        <taxon>Teleostei</taxon>
        <taxon>Neoteleostei</taxon>
        <taxon>Acanthomorphata</taxon>
        <taxon>Ovalentaria</taxon>
        <taxon>Atherinomorphae</taxon>
        <taxon>Atheriniformes</taxon>
        <taxon>Atherinopsidae</taxon>
        <taxon>Menidiinae</taxon>
        <taxon>Menidia</taxon>
    </lineage>
</organism>
<evidence type="ECO:0000256" key="7">
    <source>
        <dbReference type="ARBA" id="ARBA00023157"/>
    </source>
</evidence>
<comment type="caution">
    <text evidence="9">The sequence shown here is derived from an EMBL/GenBank/DDBJ whole genome shotgun (WGS) entry which is preliminary data.</text>
</comment>
<dbReference type="InterPro" id="IPR000421">
    <property type="entry name" value="FA58C"/>
</dbReference>
<dbReference type="Gene3D" id="2.60.120.260">
    <property type="entry name" value="Galactose-binding domain-like"/>
    <property type="match status" value="2"/>
</dbReference>
<comment type="similarity">
    <text evidence="2">Belongs to the fucolectin family.</text>
</comment>
<dbReference type="PANTHER" id="PTHR45713">
    <property type="entry name" value="FTP DOMAIN-CONTAINING PROTEIN"/>
    <property type="match status" value="1"/>
</dbReference>
<accession>A0A8S4BJQ4</accession>
<dbReference type="AlphaFoldDB" id="A0A8S4BJQ4"/>
<evidence type="ECO:0000313" key="9">
    <source>
        <dbReference type="EMBL" id="CAG6014144.1"/>
    </source>
</evidence>
<dbReference type="SMART" id="SM00607">
    <property type="entry name" value="FTP"/>
    <property type="match status" value="2"/>
</dbReference>
<keyword evidence="7" id="KW-1015">Disulfide bond</keyword>
<dbReference type="InterPro" id="IPR006585">
    <property type="entry name" value="FTP1"/>
</dbReference>
<evidence type="ECO:0000256" key="5">
    <source>
        <dbReference type="ARBA" id="ARBA00022734"/>
    </source>
</evidence>
<protein>
    <submittedName>
        <fullName evidence="9">(Atlantic silverside) hypothetical protein</fullName>
    </submittedName>
</protein>
<feature type="domain" description="F5/8 type C" evidence="8">
    <location>
        <begin position="161"/>
        <end position="313"/>
    </location>
</feature>
<comment type="subunit">
    <text evidence="3">Homotrimer.</text>
</comment>
<dbReference type="SUPFAM" id="SSF49785">
    <property type="entry name" value="Galactose-binding domain-like"/>
    <property type="match status" value="2"/>
</dbReference>
<dbReference type="GO" id="GO:0010185">
    <property type="term" value="P:regulation of cellular defense response"/>
    <property type="evidence" value="ECO:0007669"/>
    <property type="project" value="UniProtKB-ARBA"/>
</dbReference>
<evidence type="ECO:0000313" key="10">
    <source>
        <dbReference type="Proteomes" id="UP000677803"/>
    </source>
</evidence>
<dbReference type="PROSITE" id="PS50022">
    <property type="entry name" value="FA58C_3"/>
    <property type="match status" value="1"/>
</dbReference>
<keyword evidence="4" id="KW-0479">Metal-binding</keyword>
<name>A0A8S4BJQ4_9TELE</name>
<dbReference type="Pfam" id="PF22633">
    <property type="entry name" value="F5_F8_type_C_2"/>
    <property type="match status" value="2"/>
</dbReference>
<dbReference type="GO" id="GO:0042806">
    <property type="term" value="F:fucose binding"/>
    <property type="evidence" value="ECO:0007669"/>
    <property type="project" value="UniProtKB-ARBA"/>
</dbReference>
<keyword evidence="10" id="KW-1185">Reference proteome</keyword>
<dbReference type="Proteomes" id="UP000677803">
    <property type="component" value="Unassembled WGS sequence"/>
</dbReference>
<evidence type="ECO:0000256" key="3">
    <source>
        <dbReference type="ARBA" id="ARBA00011233"/>
    </source>
</evidence>
<dbReference type="GO" id="GO:0046872">
    <property type="term" value="F:metal ion binding"/>
    <property type="evidence" value="ECO:0007669"/>
    <property type="project" value="UniProtKB-KW"/>
</dbReference>
<dbReference type="InterPro" id="IPR008979">
    <property type="entry name" value="Galactose-bd-like_sf"/>
</dbReference>
<dbReference type="InterPro" id="IPR051941">
    <property type="entry name" value="BG_Antigen-Binding_Lectin"/>
</dbReference>
<keyword evidence="6" id="KW-0106">Calcium</keyword>
<dbReference type="PANTHER" id="PTHR45713:SF6">
    <property type="entry name" value="F5_8 TYPE C DOMAIN-CONTAINING PROTEIN"/>
    <property type="match status" value="1"/>
</dbReference>
<gene>
    <name evidence="9" type="ORF">MMEN_LOCUS19242</name>
</gene>
<evidence type="ECO:0000256" key="2">
    <source>
        <dbReference type="ARBA" id="ARBA00010147"/>
    </source>
</evidence>
<comment type="function">
    <text evidence="1">Acts as a defensive agent. Recognizes blood group fucosylated oligosaccharides including A, B, H and Lewis B-type antigens. Does not recognize Lewis A antigen and has low affinity for monovalent haptens.</text>
</comment>
<dbReference type="OrthoDB" id="547680at2759"/>
<dbReference type="GO" id="GO:0001868">
    <property type="term" value="P:regulation of complement activation, lectin pathway"/>
    <property type="evidence" value="ECO:0007669"/>
    <property type="project" value="UniProtKB-ARBA"/>
</dbReference>
<dbReference type="EMBL" id="CAJRST010038888">
    <property type="protein sequence ID" value="CAG6014144.1"/>
    <property type="molecule type" value="Genomic_DNA"/>
</dbReference>
<evidence type="ECO:0000256" key="4">
    <source>
        <dbReference type="ARBA" id="ARBA00022723"/>
    </source>
</evidence>
<evidence type="ECO:0000256" key="1">
    <source>
        <dbReference type="ARBA" id="ARBA00002219"/>
    </source>
</evidence>
<evidence type="ECO:0000259" key="8">
    <source>
        <dbReference type="PROSITE" id="PS50022"/>
    </source>
</evidence>
<proteinExistence type="inferred from homology"/>
<keyword evidence="5" id="KW-0430">Lectin</keyword>